<dbReference type="PANTHER" id="PTHR46111:SF1">
    <property type="entry name" value="RIBOSOMAL RNA SMALL SUBUNIT METHYLTRANSFERASE I"/>
    <property type="match status" value="1"/>
</dbReference>
<keyword evidence="5 6" id="KW-0949">S-adenosyl-L-methionine</keyword>
<evidence type="ECO:0000256" key="2">
    <source>
        <dbReference type="ARBA" id="ARBA00022552"/>
    </source>
</evidence>
<keyword evidence="3 6" id="KW-0489">Methyltransferase</keyword>
<dbReference type="GO" id="GO:0005737">
    <property type="term" value="C:cytoplasm"/>
    <property type="evidence" value="ECO:0007669"/>
    <property type="project" value="UniProtKB-SubCell"/>
</dbReference>
<dbReference type="EMBL" id="NFLB01000016">
    <property type="protein sequence ID" value="OUQ03833.1"/>
    <property type="molecule type" value="Genomic_DNA"/>
</dbReference>
<proteinExistence type="inferred from homology"/>
<evidence type="ECO:0000256" key="3">
    <source>
        <dbReference type="ARBA" id="ARBA00022603"/>
    </source>
</evidence>
<dbReference type="EC" id="2.1.1.198" evidence="6"/>
<dbReference type="SUPFAM" id="SSF53790">
    <property type="entry name" value="Tetrapyrrole methylase"/>
    <property type="match status" value="1"/>
</dbReference>
<evidence type="ECO:0000256" key="4">
    <source>
        <dbReference type="ARBA" id="ARBA00022679"/>
    </source>
</evidence>
<evidence type="ECO:0000256" key="5">
    <source>
        <dbReference type="ARBA" id="ARBA00022691"/>
    </source>
</evidence>
<feature type="domain" description="Tetrapyrrole methylase" evidence="7">
    <location>
        <begin position="14"/>
        <end position="212"/>
    </location>
</feature>
<dbReference type="AlphaFoldDB" id="A0A1Y4QHS0"/>
<dbReference type="InterPro" id="IPR035996">
    <property type="entry name" value="4pyrrol_Methylase_sf"/>
</dbReference>
<protein>
    <recommendedName>
        <fullName evidence="6">Ribosomal RNA small subunit methyltransferase I</fullName>
        <ecNumber evidence="6">2.1.1.198</ecNumber>
    </recommendedName>
    <alternativeName>
        <fullName evidence="6">16S rRNA 2'-O-ribose C1402 methyltransferase</fullName>
    </alternativeName>
    <alternativeName>
        <fullName evidence="6">rRNA (cytidine-2'-O-)-methyltransferase RsmI</fullName>
    </alternativeName>
</protein>
<name>A0A1Y4QHS0_9FIRM</name>
<dbReference type="CDD" id="cd11648">
    <property type="entry name" value="RsmI"/>
    <property type="match status" value="1"/>
</dbReference>
<keyword evidence="1 6" id="KW-0963">Cytoplasm</keyword>
<evidence type="ECO:0000259" key="7">
    <source>
        <dbReference type="Pfam" id="PF00590"/>
    </source>
</evidence>
<evidence type="ECO:0000256" key="6">
    <source>
        <dbReference type="HAMAP-Rule" id="MF_01877"/>
    </source>
</evidence>
<comment type="subcellular location">
    <subcellularLocation>
        <location evidence="6">Cytoplasm</location>
    </subcellularLocation>
</comment>
<dbReference type="PIRSF" id="PIRSF005917">
    <property type="entry name" value="MTase_YraL"/>
    <property type="match status" value="1"/>
</dbReference>
<dbReference type="InterPro" id="IPR018063">
    <property type="entry name" value="SAM_MeTrfase_RsmI_CS"/>
</dbReference>
<sequence length="284" mass="32343">MNRQKSFENNKPCIYLVATPIGNLEEITYRAIRVLNEVDYIAAEDTRNTIKLLNYYNIKTKLISHHEHNIKQSIPKIINLLLEGNNIALVSDAGYPAISDPGYELVKEAIKNEINVIPISGANACLDALVVSGISPQPFIFYGFLDHSDKKKKKELDNLKKYQETVIFYESPHRITKTLQLMLEIFGNREIALCREITKKHEEIIRGNIDEILEISPNLKGEIVIVVSGNNGVIEEPVFEQTIIEHVDEYIAKGMSVKDAIKEVAKVRNLKKNEVYAKYHQNNI</sequence>
<dbReference type="FunFam" id="3.40.1010.10:FF:000002">
    <property type="entry name" value="Ribosomal RNA small subunit methyltransferase I"/>
    <property type="match status" value="1"/>
</dbReference>
<comment type="caution">
    <text evidence="8">The sequence shown here is derived from an EMBL/GenBank/DDBJ whole genome shotgun (WGS) entry which is preliminary data.</text>
</comment>
<dbReference type="InterPro" id="IPR000878">
    <property type="entry name" value="4pyrrol_Mease"/>
</dbReference>
<evidence type="ECO:0000313" key="8">
    <source>
        <dbReference type="EMBL" id="OUQ03833.1"/>
    </source>
</evidence>
<dbReference type="RefSeq" id="WP_087258087.1">
    <property type="nucleotide sequence ID" value="NZ_JBKTBZ010000001.1"/>
</dbReference>
<comment type="similarity">
    <text evidence="6">Belongs to the methyltransferase superfamily. RsmI family.</text>
</comment>
<evidence type="ECO:0000256" key="1">
    <source>
        <dbReference type="ARBA" id="ARBA00022490"/>
    </source>
</evidence>
<keyword evidence="4 6" id="KW-0808">Transferase</keyword>
<dbReference type="FunFam" id="3.30.950.10:FF:000002">
    <property type="entry name" value="Ribosomal RNA small subunit methyltransferase I"/>
    <property type="match status" value="1"/>
</dbReference>
<evidence type="ECO:0000313" key="9">
    <source>
        <dbReference type="Proteomes" id="UP000196258"/>
    </source>
</evidence>
<dbReference type="InterPro" id="IPR008189">
    <property type="entry name" value="rRNA_ssu_MeTfrase_I"/>
</dbReference>
<dbReference type="Gene3D" id="3.30.950.10">
    <property type="entry name" value="Methyltransferase, Cobalt-precorrin-4 Transmethylase, Domain 2"/>
    <property type="match status" value="1"/>
</dbReference>
<dbReference type="Proteomes" id="UP000196258">
    <property type="component" value="Unassembled WGS sequence"/>
</dbReference>
<dbReference type="HAMAP" id="MF_01877">
    <property type="entry name" value="16SrRNA_methyltr_I"/>
    <property type="match status" value="1"/>
</dbReference>
<accession>A0A1Y4QHS0</accession>
<dbReference type="NCBIfam" id="TIGR00096">
    <property type="entry name" value="16S rRNA (cytidine(1402)-2'-O)-methyltransferase"/>
    <property type="match status" value="1"/>
</dbReference>
<dbReference type="InterPro" id="IPR014776">
    <property type="entry name" value="4pyrrole_Mease_sub2"/>
</dbReference>
<comment type="function">
    <text evidence="6">Catalyzes the 2'-O-methylation of the ribose of cytidine 1402 (C1402) in 16S rRNA.</text>
</comment>
<dbReference type="PANTHER" id="PTHR46111">
    <property type="entry name" value="RIBOSOMAL RNA SMALL SUBUNIT METHYLTRANSFERASE I"/>
    <property type="match status" value="1"/>
</dbReference>
<dbReference type="GO" id="GO:0070677">
    <property type="term" value="F:rRNA (cytosine-2'-O-)-methyltransferase activity"/>
    <property type="evidence" value="ECO:0007669"/>
    <property type="project" value="UniProtKB-UniRule"/>
</dbReference>
<dbReference type="Gene3D" id="3.40.1010.10">
    <property type="entry name" value="Cobalt-precorrin-4 Transmethylase, Domain 1"/>
    <property type="match status" value="1"/>
</dbReference>
<comment type="catalytic activity">
    <reaction evidence="6">
        <text>cytidine(1402) in 16S rRNA + S-adenosyl-L-methionine = 2'-O-methylcytidine(1402) in 16S rRNA + S-adenosyl-L-homocysteine + H(+)</text>
        <dbReference type="Rhea" id="RHEA:42924"/>
        <dbReference type="Rhea" id="RHEA-COMP:10285"/>
        <dbReference type="Rhea" id="RHEA-COMP:10286"/>
        <dbReference type="ChEBI" id="CHEBI:15378"/>
        <dbReference type="ChEBI" id="CHEBI:57856"/>
        <dbReference type="ChEBI" id="CHEBI:59789"/>
        <dbReference type="ChEBI" id="CHEBI:74495"/>
        <dbReference type="ChEBI" id="CHEBI:82748"/>
        <dbReference type="EC" id="2.1.1.198"/>
    </reaction>
</comment>
<reference evidence="9" key="1">
    <citation type="submission" date="2017-04" db="EMBL/GenBank/DDBJ databases">
        <title>Function of individual gut microbiota members based on whole genome sequencing of pure cultures obtained from chicken caecum.</title>
        <authorList>
            <person name="Medvecky M."/>
            <person name="Cejkova D."/>
            <person name="Polansky O."/>
            <person name="Karasova D."/>
            <person name="Kubasova T."/>
            <person name="Cizek A."/>
            <person name="Rychlik I."/>
        </authorList>
    </citation>
    <scope>NUCLEOTIDE SEQUENCE [LARGE SCALE GENOMIC DNA]</scope>
    <source>
        <strain evidence="9">An149</strain>
    </source>
</reference>
<keyword evidence="2 6" id="KW-0698">rRNA processing</keyword>
<dbReference type="PROSITE" id="PS01296">
    <property type="entry name" value="RSMI"/>
    <property type="match status" value="1"/>
</dbReference>
<organism evidence="8 9">
    <name type="scientific">Thomasclavelia spiroformis</name>
    <dbReference type="NCBI Taxonomy" id="29348"/>
    <lineage>
        <taxon>Bacteria</taxon>
        <taxon>Bacillati</taxon>
        <taxon>Bacillota</taxon>
        <taxon>Erysipelotrichia</taxon>
        <taxon>Erysipelotrichales</taxon>
        <taxon>Coprobacillaceae</taxon>
        <taxon>Thomasclavelia</taxon>
    </lineage>
</organism>
<dbReference type="Pfam" id="PF00590">
    <property type="entry name" value="TP_methylase"/>
    <property type="match status" value="1"/>
</dbReference>
<dbReference type="InterPro" id="IPR014777">
    <property type="entry name" value="4pyrrole_Mease_sub1"/>
</dbReference>
<gene>
    <name evidence="6" type="primary">rsmI</name>
    <name evidence="8" type="ORF">B5E91_12050</name>
</gene>